<dbReference type="AlphaFoldDB" id="A0AAE0ZLN8"/>
<reference evidence="1" key="1">
    <citation type="journal article" date="2023" name="G3 (Bethesda)">
        <title>A reference genome for the long-term kleptoplast-retaining sea slug Elysia crispata morphotype clarki.</title>
        <authorList>
            <person name="Eastman K.E."/>
            <person name="Pendleton A.L."/>
            <person name="Shaikh M.A."/>
            <person name="Suttiyut T."/>
            <person name="Ogas R."/>
            <person name="Tomko P."/>
            <person name="Gavelis G."/>
            <person name="Widhalm J.R."/>
            <person name="Wisecaver J.H."/>
        </authorList>
    </citation>
    <scope>NUCLEOTIDE SEQUENCE</scope>
    <source>
        <strain evidence="1">ECLA1</strain>
    </source>
</reference>
<sequence>MLPQALFEQDPGPRLINRAVLGWHCLPQNLRVHGLYQEREAAGPLRQARVQRCRGAVCRSTRLKRRSLGPTAERWRAKLGAQRSPCRRWPLGSHVWATFGIDVSPLRFAEPDT</sequence>
<organism evidence="1 2">
    <name type="scientific">Elysia crispata</name>
    <name type="common">lettuce slug</name>
    <dbReference type="NCBI Taxonomy" id="231223"/>
    <lineage>
        <taxon>Eukaryota</taxon>
        <taxon>Metazoa</taxon>
        <taxon>Spiralia</taxon>
        <taxon>Lophotrochozoa</taxon>
        <taxon>Mollusca</taxon>
        <taxon>Gastropoda</taxon>
        <taxon>Heterobranchia</taxon>
        <taxon>Euthyneura</taxon>
        <taxon>Panpulmonata</taxon>
        <taxon>Sacoglossa</taxon>
        <taxon>Placobranchoidea</taxon>
        <taxon>Plakobranchidae</taxon>
        <taxon>Elysia</taxon>
    </lineage>
</organism>
<evidence type="ECO:0000313" key="1">
    <source>
        <dbReference type="EMBL" id="KAK3771558.1"/>
    </source>
</evidence>
<gene>
    <name evidence="1" type="ORF">RRG08_066647</name>
</gene>
<proteinExistence type="predicted"/>
<comment type="caution">
    <text evidence="1">The sequence shown here is derived from an EMBL/GenBank/DDBJ whole genome shotgun (WGS) entry which is preliminary data.</text>
</comment>
<dbReference type="EMBL" id="JAWDGP010003723">
    <property type="protein sequence ID" value="KAK3771558.1"/>
    <property type="molecule type" value="Genomic_DNA"/>
</dbReference>
<protein>
    <submittedName>
        <fullName evidence="1">Uncharacterized protein</fullName>
    </submittedName>
</protein>
<evidence type="ECO:0000313" key="2">
    <source>
        <dbReference type="Proteomes" id="UP001283361"/>
    </source>
</evidence>
<dbReference type="Proteomes" id="UP001283361">
    <property type="component" value="Unassembled WGS sequence"/>
</dbReference>
<accession>A0AAE0ZLN8</accession>
<keyword evidence="2" id="KW-1185">Reference proteome</keyword>
<name>A0AAE0ZLN8_9GAST</name>